<evidence type="ECO:0000256" key="10">
    <source>
        <dbReference type="ARBA" id="ARBA00023125"/>
    </source>
</evidence>
<organism evidence="21 22">
    <name type="scientific">Baudoinia panamericana (strain UAMH 10762)</name>
    <name type="common">Angels' share fungus</name>
    <name type="synonym">Baudoinia compniacensis (strain UAMH 10762)</name>
    <dbReference type="NCBI Taxonomy" id="717646"/>
    <lineage>
        <taxon>Eukaryota</taxon>
        <taxon>Fungi</taxon>
        <taxon>Dikarya</taxon>
        <taxon>Ascomycota</taxon>
        <taxon>Pezizomycotina</taxon>
        <taxon>Dothideomycetes</taxon>
        <taxon>Dothideomycetidae</taxon>
        <taxon>Mycosphaerellales</taxon>
        <taxon>Teratosphaeriaceae</taxon>
        <taxon>Baudoinia</taxon>
    </lineage>
</organism>
<dbReference type="EC" id="3.6.1.71" evidence="4"/>
<keyword evidence="11" id="KW-0234">DNA repair</keyword>
<dbReference type="EMBL" id="KB445553">
    <property type="protein sequence ID" value="EMC98276.1"/>
    <property type="molecule type" value="Genomic_DNA"/>
</dbReference>
<dbReference type="HOGENOM" id="CLU_066882_0_0_1"/>
<dbReference type="GO" id="GO:0005634">
    <property type="term" value="C:nucleus"/>
    <property type="evidence" value="ECO:0007669"/>
    <property type="project" value="UniProtKB-SubCell"/>
</dbReference>
<dbReference type="OMA" id="IHDMFPK"/>
<dbReference type="SUPFAM" id="SSF54197">
    <property type="entry name" value="HIT-like"/>
    <property type="match status" value="1"/>
</dbReference>
<dbReference type="eggNOG" id="KOG0562">
    <property type="taxonomic scope" value="Eukaryota"/>
</dbReference>
<evidence type="ECO:0000256" key="5">
    <source>
        <dbReference type="ARBA" id="ARBA00022490"/>
    </source>
</evidence>
<dbReference type="InterPro" id="IPR011146">
    <property type="entry name" value="HIT-like"/>
</dbReference>
<evidence type="ECO:0000256" key="9">
    <source>
        <dbReference type="ARBA" id="ARBA00022833"/>
    </source>
</evidence>
<keyword evidence="7" id="KW-0227">DNA damage</keyword>
<dbReference type="RefSeq" id="XP_007674444.1">
    <property type="nucleotide sequence ID" value="XM_007676254.1"/>
</dbReference>
<evidence type="ECO:0000259" key="20">
    <source>
        <dbReference type="Pfam" id="PF16278"/>
    </source>
</evidence>
<evidence type="ECO:0000256" key="7">
    <source>
        <dbReference type="ARBA" id="ARBA00022763"/>
    </source>
</evidence>
<keyword evidence="10" id="KW-0238">DNA-binding</keyword>
<evidence type="ECO:0000256" key="12">
    <source>
        <dbReference type="ARBA" id="ARBA00023242"/>
    </source>
</evidence>
<evidence type="ECO:0000256" key="14">
    <source>
        <dbReference type="ARBA" id="ARBA00044639"/>
    </source>
</evidence>
<dbReference type="InterPro" id="IPR036265">
    <property type="entry name" value="HIT-like_sf"/>
</dbReference>
<dbReference type="EC" id="3.6.1.72" evidence="3"/>
<evidence type="ECO:0000256" key="6">
    <source>
        <dbReference type="ARBA" id="ARBA00022723"/>
    </source>
</evidence>
<reference evidence="21 22" key="1">
    <citation type="journal article" date="2012" name="PLoS Pathog.">
        <title>Diverse lifestyles and strategies of plant pathogenesis encoded in the genomes of eighteen Dothideomycetes fungi.</title>
        <authorList>
            <person name="Ohm R.A."/>
            <person name="Feau N."/>
            <person name="Henrissat B."/>
            <person name="Schoch C.L."/>
            <person name="Horwitz B.A."/>
            <person name="Barry K.W."/>
            <person name="Condon B.J."/>
            <person name="Copeland A.C."/>
            <person name="Dhillon B."/>
            <person name="Glaser F."/>
            <person name="Hesse C.N."/>
            <person name="Kosti I."/>
            <person name="LaButti K."/>
            <person name="Lindquist E.A."/>
            <person name="Lucas S."/>
            <person name="Salamov A.A."/>
            <person name="Bradshaw R.E."/>
            <person name="Ciuffetti L."/>
            <person name="Hamelin R.C."/>
            <person name="Kema G.H.J."/>
            <person name="Lawrence C."/>
            <person name="Scott J.A."/>
            <person name="Spatafora J.W."/>
            <person name="Turgeon B.G."/>
            <person name="de Wit P.J.G.M."/>
            <person name="Zhong S."/>
            <person name="Goodwin S.B."/>
            <person name="Grigoriev I.V."/>
        </authorList>
    </citation>
    <scope>NUCLEOTIDE SEQUENCE [LARGE SCALE GENOMIC DNA]</scope>
    <source>
        <strain evidence="21 22">UAMH 10762</strain>
    </source>
</reference>
<dbReference type="Pfam" id="PF01230">
    <property type="entry name" value="HIT"/>
    <property type="match status" value="1"/>
</dbReference>
<evidence type="ECO:0000256" key="15">
    <source>
        <dbReference type="ARBA" id="ARBA00044713"/>
    </source>
</evidence>
<dbReference type="GeneID" id="19111736"/>
<evidence type="ECO:0000313" key="22">
    <source>
        <dbReference type="Proteomes" id="UP000011761"/>
    </source>
</evidence>
<sequence length="238" mass="27882">MKPKKPKPSPDKTDDASKRTVFAGRDGLAAYTTDPASFPQSRVVYYNDKFVVINDLFPKASVHLLLLPRDPKKNVQRPQEAFDDLQFLADCRQEEKKVRAIVASELRRKFGRYSATDRPYLHALESDEPPDALPQGRDWSRDIISGTHANPSMNHLHIHVLSKDMVSEPMKKRNHYLSFTTDFLIGLDQYPLSKDDHRRMYTHFPEDMLCWRCGKNFENRMARLKEHLDEELERWIRE</sequence>
<evidence type="ECO:0000256" key="16">
    <source>
        <dbReference type="ARBA" id="ARBA00059438"/>
    </source>
</evidence>
<feature type="domain" description="HIT" evidence="19">
    <location>
        <begin position="41"/>
        <end position="164"/>
    </location>
</feature>
<evidence type="ECO:0000313" key="21">
    <source>
        <dbReference type="EMBL" id="EMC98276.1"/>
    </source>
</evidence>
<dbReference type="AlphaFoldDB" id="M2MNL3"/>
<comment type="function">
    <text evidence="16">DNA-binding protein involved in single-strand DNA break repair, double-strand DNA break repair and base excision repair. Resolves abortive DNA ligation intermediates formed either at base excision sites, or when DNA ligases attempt to repair non-ligatable breaks induced by reactive oxygen species. Catalyzes the release of adenylate groups covalently linked to 5'-phosphate termini, resulting in the production of 5'-phosphate termini that can be efficiently rejoined. Likewise, catalyzes the release of 3'-linked guanosine (DNAppG) and inosine (DNAppI) from DNA, but has higher specific activity with 5'-linked adenosine (AppDNA).</text>
</comment>
<dbReference type="GO" id="GO:0120108">
    <property type="term" value="F:DNA-3'-diphospho-5'-guanosine diphosphatase activity"/>
    <property type="evidence" value="ECO:0007669"/>
    <property type="project" value="UniProtKB-EC"/>
</dbReference>
<dbReference type="KEGG" id="bcom:BAUCODRAFT_32290"/>
<keyword evidence="6" id="KW-0479">Metal-binding</keyword>
<protein>
    <recommendedName>
        <fullName evidence="17">Aprataxin-like protein</fullName>
        <ecNumber evidence="4">3.6.1.71</ecNumber>
        <ecNumber evidence="3">3.6.1.72</ecNumber>
    </recommendedName>
    <alternativeName>
        <fullName evidence="18">Hit family protein 3</fullName>
    </alternativeName>
</protein>
<evidence type="ECO:0000256" key="3">
    <source>
        <dbReference type="ARBA" id="ARBA00012495"/>
    </source>
</evidence>
<keyword evidence="5" id="KW-0963">Cytoplasm</keyword>
<dbReference type="PANTHER" id="PTHR12486">
    <property type="entry name" value="APRATAXIN-RELATED"/>
    <property type="match status" value="1"/>
</dbReference>
<proteinExistence type="predicted"/>
<evidence type="ECO:0000256" key="1">
    <source>
        <dbReference type="ARBA" id="ARBA00004123"/>
    </source>
</evidence>
<evidence type="ECO:0000256" key="8">
    <source>
        <dbReference type="ARBA" id="ARBA00022801"/>
    </source>
</evidence>
<dbReference type="PANTHER" id="PTHR12486:SF4">
    <property type="entry name" value="APRATAXIN"/>
    <property type="match status" value="1"/>
</dbReference>
<dbReference type="GO" id="GO:0033699">
    <property type="term" value="F:DNA 5'-adenosine monophosphate hydrolase activity"/>
    <property type="evidence" value="ECO:0007669"/>
    <property type="project" value="UniProtKB-EC"/>
</dbReference>
<evidence type="ECO:0000256" key="2">
    <source>
        <dbReference type="ARBA" id="ARBA00004496"/>
    </source>
</evidence>
<evidence type="ECO:0000256" key="4">
    <source>
        <dbReference type="ARBA" id="ARBA00012496"/>
    </source>
</evidence>
<dbReference type="GO" id="GO:0030983">
    <property type="term" value="F:mismatched DNA binding"/>
    <property type="evidence" value="ECO:0007669"/>
    <property type="project" value="TreeGrafter"/>
</dbReference>
<accession>M2MNL3</accession>
<evidence type="ECO:0000256" key="18">
    <source>
        <dbReference type="ARBA" id="ARBA00076243"/>
    </source>
</evidence>
<comment type="subcellular location">
    <subcellularLocation>
        <location evidence="2">Cytoplasm</location>
    </subcellularLocation>
    <subcellularLocation>
        <location evidence="1">Nucleus</location>
    </subcellularLocation>
</comment>
<evidence type="ECO:0000259" key="19">
    <source>
        <dbReference type="Pfam" id="PF01230"/>
    </source>
</evidence>
<keyword evidence="12" id="KW-0539">Nucleus</keyword>
<feature type="domain" description="Aprataxin C2HE/C2H2/C2HC zinc finger" evidence="20">
    <location>
        <begin position="180"/>
        <end position="233"/>
    </location>
</feature>
<evidence type="ECO:0000256" key="17">
    <source>
        <dbReference type="ARBA" id="ARBA00068941"/>
    </source>
</evidence>
<comment type="catalytic activity">
    <reaction evidence="15">
        <text>a 5'-end adenosine-5'-diphospho-5'-ribonucleoside-2'-deoxyribonucleotide-DNA + H2O = a 5'-end 5'-phospho-ribonucleoside-2'-deoxyribonucleotide-DNA + AMP + 2 H(+)</text>
        <dbReference type="Rhea" id="RHEA:52132"/>
        <dbReference type="Rhea" id="RHEA-COMP:13182"/>
        <dbReference type="Rhea" id="RHEA-COMP:13183"/>
        <dbReference type="ChEBI" id="CHEBI:15377"/>
        <dbReference type="ChEBI" id="CHEBI:15378"/>
        <dbReference type="ChEBI" id="CHEBI:136414"/>
        <dbReference type="ChEBI" id="CHEBI:136415"/>
        <dbReference type="ChEBI" id="CHEBI:456215"/>
        <dbReference type="EC" id="3.6.1.71"/>
    </reaction>
</comment>
<dbReference type="GO" id="GO:0003725">
    <property type="term" value="F:double-stranded RNA binding"/>
    <property type="evidence" value="ECO:0007669"/>
    <property type="project" value="TreeGrafter"/>
</dbReference>
<evidence type="ECO:0000256" key="13">
    <source>
        <dbReference type="ARBA" id="ARBA00024601"/>
    </source>
</evidence>
<dbReference type="GO" id="GO:0003697">
    <property type="term" value="F:single-stranded DNA binding"/>
    <property type="evidence" value="ECO:0007669"/>
    <property type="project" value="TreeGrafter"/>
</dbReference>
<keyword evidence="22" id="KW-1185">Reference proteome</keyword>
<name>M2MNL3_BAUPA</name>
<comment type="catalytic activity">
    <reaction evidence="14">
        <text>a 5'-end adenosine-5'-diphospho-5'-2'-deoxyribonucleoside-DNA + H2O = a 5'-end 5'-phospho-2'-deoxyribonucleoside-DNA + AMP + 2 H(+)</text>
        <dbReference type="Rhea" id="RHEA:52128"/>
        <dbReference type="Rhea" id="RHEA-COMP:13180"/>
        <dbReference type="Rhea" id="RHEA-COMP:13181"/>
        <dbReference type="ChEBI" id="CHEBI:15377"/>
        <dbReference type="ChEBI" id="CHEBI:15378"/>
        <dbReference type="ChEBI" id="CHEBI:136412"/>
        <dbReference type="ChEBI" id="CHEBI:136413"/>
        <dbReference type="ChEBI" id="CHEBI:456215"/>
        <dbReference type="EC" id="3.6.1.71"/>
    </reaction>
</comment>
<dbReference type="GO" id="GO:0000012">
    <property type="term" value="P:single strand break repair"/>
    <property type="evidence" value="ECO:0007669"/>
    <property type="project" value="TreeGrafter"/>
</dbReference>
<dbReference type="OrthoDB" id="3512845at2759"/>
<dbReference type="Pfam" id="PF16278">
    <property type="entry name" value="zf-C2HE"/>
    <property type="match status" value="1"/>
</dbReference>
<dbReference type="STRING" id="717646.M2MNL3"/>
<dbReference type="InterPro" id="IPR032566">
    <property type="entry name" value="Znf-C2HE"/>
</dbReference>
<dbReference type="GO" id="GO:0046872">
    <property type="term" value="F:metal ion binding"/>
    <property type="evidence" value="ECO:0007669"/>
    <property type="project" value="UniProtKB-KW"/>
</dbReference>
<keyword evidence="9" id="KW-0862">Zinc</keyword>
<keyword evidence="8" id="KW-0378">Hydrolase</keyword>
<comment type="catalytic activity">
    <reaction evidence="13">
        <text>a 3'-end 2'-deoxyribonucleotide-3'-diphospho-5'-guanosine-DNA + H2O = a 3'-end 2'-deoxyribonucleotide 3'-phosphate-DNA + GMP + 2 H(+)</text>
        <dbReference type="Rhea" id="RHEA:52140"/>
        <dbReference type="Rhea" id="RHEA-COMP:13186"/>
        <dbReference type="Rhea" id="RHEA-COMP:13187"/>
        <dbReference type="ChEBI" id="CHEBI:15377"/>
        <dbReference type="ChEBI" id="CHEBI:15378"/>
        <dbReference type="ChEBI" id="CHEBI:58115"/>
        <dbReference type="ChEBI" id="CHEBI:136419"/>
        <dbReference type="ChEBI" id="CHEBI:136420"/>
        <dbReference type="EC" id="3.6.1.72"/>
    </reaction>
</comment>
<gene>
    <name evidence="21" type="ORF">BAUCODRAFT_32290</name>
</gene>
<dbReference type="Proteomes" id="UP000011761">
    <property type="component" value="Unassembled WGS sequence"/>
</dbReference>
<dbReference type="GO" id="GO:0005737">
    <property type="term" value="C:cytoplasm"/>
    <property type="evidence" value="ECO:0007669"/>
    <property type="project" value="UniProtKB-SubCell"/>
</dbReference>
<dbReference type="GO" id="GO:1990165">
    <property type="term" value="F:single-strand break-containing DNA binding"/>
    <property type="evidence" value="ECO:0007669"/>
    <property type="project" value="TreeGrafter"/>
</dbReference>
<dbReference type="FunFam" id="3.30.428.10:FF:000017">
    <property type="entry name" value="Aprataxin-like protein"/>
    <property type="match status" value="1"/>
</dbReference>
<evidence type="ECO:0000256" key="11">
    <source>
        <dbReference type="ARBA" id="ARBA00023204"/>
    </source>
</evidence>
<dbReference type="Gene3D" id="3.30.428.10">
    <property type="entry name" value="HIT-like"/>
    <property type="match status" value="1"/>
</dbReference>